<dbReference type="OrthoDB" id="166761at2"/>
<comment type="caution">
    <text evidence="1">The sequence shown here is derived from an EMBL/GenBank/DDBJ whole genome shotgun (WGS) entry which is preliminary data.</text>
</comment>
<gene>
    <name evidence="1" type="ORF">KDK_27650</name>
</gene>
<accession>A0A402AIT4</accession>
<keyword evidence="2" id="KW-1185">Reference proteome</keyword>
<organism evidence="1 2">
    <name type="scientific">Dictyobacter kobayashii</name>
    <dbReference type="NCBI Taxonomy" id="2014872"/>
    <lineage>
        <taxon>Bacteria</taxon>
        <taxon>Bacillati</taxon>
        <taxon>Chloroflexota</taxon>
        <taxon>Ktedonobacteria</taxon>
        <taxon>Ktedonobacterales</taxon>
        <taxon>Dictyobacteraceae</taxon>
        <taxon>Dictyobacter</taxon>
    </lineage>
</organism>
<dbReference type="RefSeq" id="WP_126550636.1">
    <property type="nucleotide sequence ID" value="NZ_BIFS01000001.1"/>
</dbReference>
<evidence type="ECO:0000313" key="1">
    <source>
        <dbReference type="EMBL" id="GCE18965.1"/>
    </source>
</evidence>
<protein>
    <recommendedName>
        <fullName evidence="3">Homeodomain phBC6A51-type domain-containing protein</fullName>
    </recommendedName>
</protein>
<name>A0A402AIT4_9CHLR</name>
<reference evidence="2" key="1">
    <citation type="submission" date="2018-12" db="EMBL/GenBank/DDBJ databases">
        <title>Tengunoibacter tsumagoiensis gen. nov., sp. nov., Dictyobacter kobayashii sp. nov., D. alpinus sp. nov., and D. joshuensis sp. nov. and description of Dictyobacteraceae fam. nov. within the order Ktedonobacterales isolated from Tengu-no-mugimeshi.</title>
        <authorList>
            <person name="Wang C.M."/>
            <person name="Zheng Y."/>
            <person name="Sakai Y."/>
            <person name="Toyoda A."/>
            <person name="Minakuchi Y."/>
            <person name="Abe K."/>
            <person name="Yokota A."/>
            <person name="Yabe S."/>
        </authorList>
    </citation>
    <scope>NUCLEOTIDE SEQUENCE [LARGE SCALE GENOMIC DNA]</scope>
    <source>
        <strain evidence="2">Uno11</strain>
    </source>
</reference>
<sequence>MSDTPETLTPAQESFVSALLCLTTIADAAAAAKVSERTAYRWLKLPAIQAELSKARDHAFTQGLNKLQSGIDLAISTLQRNMISDEPQSTQVRAAQIWLDQALKAHEMTDIKAQLAELQALVKER</sequence>
<dbReference type="EMBL" id="BIFS01000001">
    <property type="protein sequence ID" value="GCE18965.1"/>
    <property type="molecule type" value="Genomic_DNA"/>
</dbReference>
<evidence type="ECO:0000313" key="2">
    <source>
        <dbReference type="Proteomes" id="UP000287188"/>
    </source>
</evidence>
<evidence type="ECO:0008006" key="3">
    <source>
        <dbReference type="Google" id="ProtNLM"/>
    </source>
</evidence>
<dbReference type="AlphaFoldDB" id="A0A402AIT4"/>
<proteinExistence type="predicted"/>
<dbReference type="Proteomes" id="UP000287188">
    <property type="component" value="Unassembled WGS sequence"/>
</dbReference>